<dbReference type="KEGG" id="rpd:RPD_3934"/>
<feature type="domain" description="Transposase IS204/IS1001/IS1096/IS1165 DDE" evidence="1">
    <location>
        <begin position="158"/>
        <end position="255"/>
    </location>
</feature>
<name>Q131T4_RHOPS</name>
<dbReference type="Pfam" id="PF01610">
    <property type="entry name" value="DDE_Tnp_ISL3"/>
    <property type="match status" value="1"/>
</dbReference>
<feature type="domain" description="Transposase IS204/IS1001/IS1096/IS1165 zinc-finger" evidence="2">
    <location>
        <begin position="38"/>
        <end position="81"/>
    </location>
</feature>
<dbReference type="AlphaFoldDB" id="Q131T4"/>
<evidence type="ECO:0000259" key="1">
    <source>
        <dbReference type="Pfam" id="PF01610"/>
    </source>
</evidence>
<dbReference type="InterPro" id="IPR029261">
    <property type="entry name" value="Transposase_Znf"/>
</dbReference>
<dbReference type="PANTHER" id="PTHR33498:SF1">
    <property type="entry name" value="TRANSPOSASE FOR INSERTION SEQUENCE ELEMENT IS1557"/>
    <property type="match status" value="1"/>
</dbReference>
<accession>Q131T4</accession>
<proteinExistence type="predicted"/>
<reference evidence="3 4" key="1">
    <citation type="submission" date="2006-03" db="EMBL/GenBank/DDBJ databases">
        <title>Complete sequence of Rhodopseudomonas palustris BisB5.</title>
        <authorList>
            <consortium name="US DOE Joint Genome Institute"/>
            <person name="Copeland A."/>
            <person name="Lucas S."/>
            <person name="Lapidus A."/>
            <person name="Barry K."/>
            <person name="Detter J.C."/>
            <person name="Glavina del Rio T."/>
            <person name="Hammon N."/>
            <person name="Israni S."/>
            <person name="Dalin E."/>
            <person name="Tice H."/>
            <person name="Pitluck S."/>
            <person name="Chain P."/>
            <person name="Malfatti S."/>
            <person name="Shin M."/>
            <person name="Vergez L."/>
            <person name="Schmutz J."/>
            <person name="Larimer F."/>
            <person name="Land M."/>
            <person name="Hauser L."/>
            <person name="Pelletier D.A."/>
            <person name="Kyrpides N."/>
            <person name="Lykidis A."/>
            <person name="Oda Y."/>
            <person name="Harwood C.S."/>
            <person name="Richardson P."/>
        </authorList>
    </citation>
    <scope>NUCLEOTIDE SEQUENCE [LARGE SCALE GENOMIC DNA]</scope>
    <source>
        <strain evidence="3 4">BisB5</strain>
    </source>
</reference>
<dbReference type="NCBIfam" id="NF033550">
    <property type="entry name" value="transpos_ISL3"/>
    <property type="match status" value="1"/>
</dbReference>
<dbReference type="STRING" id="316057.RPD_3934"/>
<evidence type="ECO:0000259" key="2">
    <source>
        <dbReference type="Pfam" id="PF14690"/>
    </source>
</evidence>
<dbReference type="Pfam" id="PF14690">
    <property type="entry name" value="Zn_ribbon_ISL3"/>
    <property type="match status" value="1"/>
</dbReference>
<dbReference type="eggNOG" id="COG3464">
    <property type="taxonomic scope" value="Bacteria"/>
</dbReference>
<dbReference type="InterPro" id="IPR047951">
    <property type="entry name" value="Transpos_ISL3"/>
</dbReference>
<sequence length="399" mass="44599">MQRALRPSALIPRGFDVESAICDGTTTVITVRSTSDTSRCPGCGESSRRIHSRYRRCIADLPLAGRRVRLVVAARRFRCDAVLCGRRVFTERFVDGVLAPWARRTARLDYVVHQLGLALGGRPAATIARRLMLPVSNDTLLRVVRRRGCPLFPAPSVVGIDDWAWRRNQRYGTIICDLERRRPITLLPDREAATAQAWLAGQPQIAVVARDRGGSYALAAAKALPHATQVADRWHLMENASHAFLDAVRKSMRQIRAAVGAATINPGLLTAAERLQYEGFLRREDANAAILKLVATGTSIKEIVRLSGHSRGLVRRILRGQRTDVFRIRESSLEPHLQWLDAQWLAGHRNGAELWRRLKSLGFRGSLRVVAEWATHRRRVETVDDQALHRVPSARTIAG</sequence>
<dbReference type="PANTHER" id="PTHR33498">
    <property type="entry name" value="TRANSPOSASE FOR INSERTION SEQUENCE ELEMENT IS1557"/>
    <property type="match status" value="1"/>
</dbReference>
<dbReference type="EMBL" id="CP000283">
    <property type="protein sequence ID" value="ABE41155.1"/>
    <property type="molecule type" value="Genomic_DNA"/>
</dbReference>
<dbReference type="Proteomes" id="UP000001818">
    <property type="component" value="Chromosome"/>
</dbReference>
<protein>
    <submittedName>
        <fullName evidence="3">Transposase, IS204/IS1001/IS1096/IS1165</fullName>
    </submittedName>
</protein>
<evidence type="ECO:0000313" key="3">
    <source>
        <dbReference type="EMBL" id="ABE41155.1"/>
    </source>
</evidence>
<dbReference type="InterPro" id="IPR002560">
    <property type="entry name" value="Transposase_DDE"/>
</dbReference>
<organism evidence="3 4">
    <name type="scientific">Rhodopseudomonas palustris (strain BisB5)</name>
    <dbReference type="NCBI Taxonomy" id="316057"/>
    <lineage>
        <taxon>Bacteria</taxon>
        <taxon>Pseudomonadati</taxon>
        <taxon>Pseudomonadota</taxon>
        <taxon>Alphaproteobacteria</taxon>
        <taxon>Hyphomicrobiales</taxon>
        <taxon>Nitrobacteraceae</taxon>
        <taxon>Rhodopseudomonas</taxon>
    </lineage>
</organism>
<gene>
    <name evidence="3" type="ordered locus">RPD_3934</name>
</gene>
<evidence type="ECO:0000313" key="4">
    <source>
        <dbReference type="Proteomes" id="UP000001818"/>
    </source>
</evidence>
<dbReference type="HOGENOM" id="CLU_029608_5_1_5"/>